<name>A0ABY3ZBH3_STRRM</name>
<keyword evidence="3" id="KW-1185">Reference proteome</keyword>
<organism evidence="2 3">
    <name type="scientific">Streptomyces rimosus subsp. rimosus</name>
    <dbReference type="NCBI Taxonomy" id="132474"/>
    <lineage>
        <taxon>Bacteria</taxon>
        <taxon>Bacillati</taxon>
        <taxon>Actinomycetota</taxon>
        <taxon>Actinomycetes</taxon>
        <taxon>Kitasatosporales</taxon>
        <taxon>Streptomycetaceae</taxon>
        <taxon>Streptomyces</taxon>
    </lineage>
</organism>
<dbReference type="RefSeq" id="WP_003985872.1">
    <property type="nucleotide sequence ID" value="NZ_CP043497.1"/>
</dbReference>
<keyword evidence="1" id="KW-0175">Coiled coil</keyword>
<protein>
    <submittedName>
        <fullName evidence="2">Uncharacterized protein</fullName>
    </submittedName>
</protein>
<dbReference type="EMBL" id="CP094298">
    <property type="protein sequence ID" value="UNZ07657.1"/>
    <property type="molecule type" value="Genomic_DNA"/>
</dbReference>
<evidence type="ECO:0000313" key="2">
    <source>
        <dbReference type="EMBL" id="UNZ07657.1"/>
    </source>
</evidence>
<gene>
    <name evidence="2" type="ORF">SRIMR7_36435</name>
</gene>
<accession>A0ABY3ZBH3</accession>
<reference evidence="2 3" key="1">
    <citation type="submission" date="2022-03" db="EMBL/GenBank/DDBJ databases">
        <title>Complete genome of Streptomyces rimosus ssp. rimosus R7 (=ATCC 10970).</title>
        <authorList>
            <person name="Beganovic S."/>
            <person name="Ruckert C."/>
            <person name="Busche T."/>
            <person name="Kalinowski J."/>
            <person name="Wittmann C."/>
        </authorList>
    </citation>
    <scope>NUCLEOTIDE SEQUENCE [LARGE SCALE GENOMIC DNA]</scope>
    <source>
        <strain evidence="2 3">R7</strain>
    </source>
</reference>
<evidence type="ECO:0000313" key="3">
    <source>
        <dbReference type="Proteomes" id="UP000829494"/>
    </source>
</evidence>
<feature type="coiled-coil region" evidence="1">
    <location>
        <begin position="12"/>
        <end position="39"/>
    </location>
</feature>
<dbReference type="GeneID" id="66853200"/>
<dbReference type="Proteomes" id="UP000829494">
    <property type="component" value="Chromosome"/>
</dbReference>
<proteinExistence type="predicted"/>
<evidence type="ECO:0000256" key="1">
    <source>
        <dbReference type="SAM" id="Coils"/>
    </source>
</evidence>
<sequence>MANDDSTPERQILVLQARLQQLQHEYAQLARRRDELESALKYVVDRAGGTVTVTRQDRDRLRAAARVHMRYDPADGCWHYELG</sequence>